<sequence>MRWDALFADLEAQLYAAGQLALESEANERARMDQAALTLADRLRGQPGAALRVRLAGNLVFEGRLAHVGSAWIVLDEPARSVLVALAAVRLVEGLGRTAAAEASGPPRLGLGSALRALARDREEVMLYLSTGSDGGFHTVAGTIDRVGRDFLEVAA</sequence>
<dbReference type="EMBL" id="JAAZSR010000045">
    <property type="protein sequence ID" value="NKX49885.1"/>
    <property type="molecule type" value="Genomic_DNA"/>
</dbReference>
<dbReference type="Proteomes" id="UP000523795">
    <property type="component" value="Unassembled WGS sequence"/>
</dbReference>
<comment type="caution">
    <text evidence="1">The sequence shown here is derived from an EMBL/GenBank/DDBJ whole genome shotgun (WGS) entry which is preliminary data.</text>
</comment>
<reference evidence="1 2" key="1">
    <citation type="submission" date="2020-04" db="EMBL/GenBank/DDBJ databases">
        <authorList>
            <person name="Liu S."/>
        </authorList>
    </citation>
    <scope>NUCLEOTIDE SEQUENCE [LARGE SCALE GENOMIC DNA]</scope>
    <source>
        <strain evidence="1 2">CGMCC 1.15091</strain>
    </source>
</reference>
<evidence type="ECO:0000313" key="1">
    <source>
        <dbReference type="EMBL" id="NKX49885.1"/>
    </source>
</evidence>
<keyword evidence="2" id="KW-1185">Reference proteome</keyword>
<organism evidence="1 2">
    <name type="scientific">Arthrobacter deserti</name>
    <dbReference type="NCBI Taxonomy" id="1742687"/>
    <lineage>
        <taxon>Bacteria</taxon>
        <taxon>Bacillati</taxon>
        <taxon>Actinomycetota</taxon>
        <taxon>Actinomycetes</taxon>
        <taxon>Micrococcales</taxon>
        <taxon>Micrococcaceae</taxon>
        <taxon>Arthrobacter</taxon>
    </lineage>
</organism>
<feature type="non-terminal residue" evidence="1">
    <location>
        <position position="156"/>
    </location>
</feature>
<name>A0ABX1JKP2_9MICC</name>
<protein>
    <submittedName>
        <fullName evidence="1">Uncharacterized protein</fullName>
    </submittedName>
</protein>
<evidence type="ECO:0000313" key="2">
    <source>
        <dbReference type="Proteomes" id="UP000523795"/>
    </source>
</evidence>
<gene>
    <name evidence="1" type="ORF">HER39_04710</name>
</gene>
<accession>A0ABX1JKP2</accession>
<proteinExistence type="predicted"/>